<dbReference type="PATRIC" id="fig|1122147.4.peg.1474"/>
<feature type="region of interest" description="Disordered" evidence="2">
    <location>
        <begin position="43"/>
        <end position="94"/>
    </location>
</feature>
<evidence type="ECO:0008006" key="5">
    <source>
        <dbReference type="Google" id="ProtNLM"/>
    </source>
</evidence>
<feature type="region of interest" description="Disordered" evidence="2">
    <location>
        <begin position="183"/>
        <end position="222"/>
    </location>
</feature>
<proteinExistence type="inferred from homology"/>
<evidence type="ECO:0000256" key="2">
    <source>
        <dbReference type="SAM" id="MobiDB-lite"/>
    </source>
</evidence>
<evidence type="ECO:0000313" key="4">
    <source>
        <dbReference type="Proteomes" id="UP000050949"/>
    </source>
</evidence>
<comment type="similarity">
    <text evidence="1">Belongs to the UPF0751 family.</text>
</comment>
<dbReference type="eggNOG" id="ENOG5033ERN">
    <property type="taxonomic scope" value="Bacteria"/>
</dbReference>
<dbReference type="Proteomes" id="UP000050949">
    <property type="component" value="Unassembled WGS sequence"/>
</dbReference>
<organism evidence="3 4">
    <name type="scientific">Schleiferilactobacillus harbinensis DSM 16991</name>
    <dbReference type="NCBI Taxonomy" id="1122147"/>
    <lineage>
        <taxon>Bacteria</taxon>
        <taxon>Bacillati</taxon>
        <taxon>Bacillota</taxon>
        <taxon>Bacilli</taxon>
        <taxon>Lactobacillales</taxon>
        <taxon>Lactobacillaceae</taxon>
        <taxon>Schleiferilactobacillus</taxon>
    </lineage>
</organism>
<accession>A0A0R1XFR6</accession>
<comment type="caution">
    <text evidence="3">The sequence shown here is derived from an EMBL/GenBank/DDBJ whole genome shotgun (WGS) entry which is preliminary data.</text>
</comment>
<dbReference type="EMBL" id="AZFW01000023">
    <property type="protein sequence ID" value="KRM28862.1"/>
    <property type="molecule type" value="Genomic_DNA"/>
</dbReference>
<feature type="compositionally biased region" description="Pro residues" evidence="2">
    <location>
        <begin position="83"/>
        <end position="94"/>
    </location>
</feature>
<gene>
    <name evidence="3" type="ORF">FC91_GL001424</name>
</gene>
<dbReference type="OrthoDB" id="2268497at2"/>
<dbReference type="AlphaFoldDB" id="A0A0R1XFR6"/>
<protein>
    <recommendedName>
        <fullName evidence="5">DUF2325 domain-containing protein</fullName>
    </recommendedName>
</protein>
<reference evidence="3 4" key="1">
    <citation type="journal article" date="2015" name="Genome Announc.">
        <title>Expanding the biotechnology potential of lactobacilli through comparative genomics of 213 strains and associated genera.</title>
        <authorList>
            <person name="Sun Z."/>
            <person name="Harris H.M."/>
            <person name="McCann A."/>
            <person name="Guo C."/>
            <person name="Argimon S."/>
            <person name="Zhang W."/>
            <person name="Yang X."/>
            <person name="Jeffery I.B."/>
            <person name="Cooney J.C."/>
            <person name="Kagawa T.F."/>
            <person name="Liu W."/>
            <person name="Song Y."/>
            <person name="Salvetti E."/>
            <person name="Wrobel A."/>
            <person name="Rasinkangas P."/>
            <person name="Parkhill J."/>
            <person name="Rea M.C."/>
            <person name="O'Sullivan O."/>
            <person name="Ritari J."/>
            <person name="Douillard F.P."/>
            <person name="Paul Ross R."/>
            <person name="Yang R."/>
            <person name="Briner A.E."/>
            <person name="Felis G.E."/>
            <person name="de Vos W.M."/>
            <person name="Barrangou R."/>
            <person name="Klaenhammer T.R."/>
            <person name="Caufield P.W."/>
            <person name="Cui Y."/>
            <person name="Zhang H."/>
            <person name="O'Toole P.W."/>
        </authorList>
    </citation>
    <scope>NUCLEOTIDE SEQUENCE [LARGE SCALE GENOMIC DNA]</scope>
    <source>
        <strain evidence="3 4">DSM 16991</strain>
    </source>
</reference>
<dbReference type="RefSeq" id="WP_027829145.1">
    <property type="nucleotide sequence ID" value="NZ_AUEH01000042.1"/>
</dbReference>
<sequence>MERPDDLDQQIHDLREKLESLQAASDQRMTAYLHSQGIYTLTQLREKLGEPHGPTPPALSETPPAAPATPVAPAVESDAAPAPNKPAAPAAPRPAPTDLSFNALLLQVPLMAKTIRQIVTIVEERTAHRFPRDLQRTLFFTKDFDLPLFTYIKNNILSDYDPGQDVTMTGPQLQAALTYAAHANDRDDGSDDAPAKEKTALAAKQGTPAPQPAVSTPLSALRSVETTPLQMTSITRPAPAPRRPLANPRALVERKLAGATAGGRYISESLVRTLHLSGGETVEIVPKEGDDLPYFKILKPADSSYHAPIHRLTFIPAEEDENGQLVLKHAYTQAPLVDPGTGETFEFIVDPHRYPLLHAGQLVDFAWYEGQDPRAGKIYWIHPLEESAPLAPRPVSTPVKKAVKKPVEEPAEAEKAAESETLQFDLNGGTVLIVGAPKHDGNVIAMLKQHGGQLTHFDAKSNAYSQLPTMIRHADYVILIPTAASHHSTQTAVSLAKRYERPFAVANTLSVVNVERAVYRAVNGLPARSVSQQDTYLESAAGAEQN</sequence>
<feature type="compositionally biased region" description="Basic and acidic residues" evidence="2">
    <location>
        <begin position="183"/>
        <end position="199"/>
    </location>
</feature>
<feature type="compositionally biased region" description="Polar residues" evidence="2">
    <location>
        <begin position="213"/>
        <end position="222"/>
    </location>
</feature>
<name>A0A0R1XFR6_9LACO</name>
<dbReference type="Pfam" id="PF10087">
    <property type="entry name" value="DUF2325"/>
    <property type="match status" value="1"/>
</dbReference>
<evidence type="ECO:0000313" key="3">
    <source>
        <dbReference type="EMBL" id="KRM28862.1"/>
    </source>
</evidence>
<dbReference type="InterPro" id="IPR016772">
    <property type="entry name" value="UCP020408"/>
</dbReference>
<feature type="compositionally biased region" description="Low complexity" evidence="2">
    <location>
        <begin position="58"/>
        <end position="82"/>
    </location>
</feature>
<evidence type="ECO:0000256" key="1">
    <source>
        <dbReference type="ARBA" id="ARBA00007189"/>
    </source>
</evidence>